<keyword evidence="1" id="KW-0732">Signal</keyword>
<dbReference type="AlphaFoldDB" id="A0A443YZX7"/>
<dbReference type="RefSeq" id="WP_113645238.1">
    <property type="nucleotide sequence ID" value="NZ_QMHN01000001.1"/>
</dbReference>
<feature type="signal peptide" evidence="1">
    <location>
        <begin position="1"/>
        <end position="19"/>
    </location>
</feature>
<evidence type="ECO:0000313" key="4">
    <source>
        <dbReference type="Proteomes" id="UP000284120"/>
    </source>
</evidence>
<dbReference type="InterPro" id="IPR029045">
    <property type="entry name" value="ClpP/crotonase-like_dom_sf"/>
</dbReference>
<dbReference type="EMBL" id="SAYW01000001">
    <property type="protein sequence ID" value="RWU09798.1"/>
    <property type="molecule type" value="Genomic_DNA"/>
</dbReference>
<reference evidence="3 4" key="1">
    <citation type="submission" date="2018-06" db="EMBL/GenBank/DDBJ databases">
        <title>Pedobacter endophyticus sp. nov., an endophytic bacterium isolated from a leaf of Triticum aestivum.</title>
        <authorList>
            <person name="Zhang L."/>
        </authorList>
    </citation>
    <scope>NUCLEOTIDE SEQUENCE [LARGE SCALE GENOMIC DNA]</scope>
    <source>
        <strain evidence="3 4">CM134L-2</strain>
    </source>
</reference>
<dbReference type="GO" id="GO:0006508">
    <property type="term" value="P:proteolysis"/>
    <property type="evidence" value="ECO:0007669"/>
    <property type="project" value="InterPro"/>
</dbReference>
<keyword evidence="4" id="KW-1185">Reference proteome</keyword>
<proteinExistence type="predicted"/>
<gene>
    <name evidence="3" type="ORF">DPV69_00170</name>
</gene>
<dbReference type="GO" id="GO:0008236">
    <property type="term" value="F:serine-type peptidase activity"/>
    <property type="evidence" value="ECO:0007669"/>
    <property type="project" value="InterPro"/>
</dbReference>
<evidence type="ECO:0000256" key="1">
    <source>
        <dbReference type="SAM" id="SignalP"/>
    </source>
</evidence>
<comment type="caution">
    <text evidence="3">The sequence shown here is derived from an EMBL/GenBank/DDBJ whole genome shotgun (WGS) entry which is preliminary data.</text>
</comment>
<dbReference type="Proteomes" id="UP000284120">
    <property type="component" value="Unassembled WGS sequence"/>
</dbReference>
<dbReference type="InterPro" id="IPR005151">
    <property type="entry name" value="Tail-specific_protease"/>
</dbReference>
<evidence type="ECO:0000313" key="3">
    <source>
        <dbReference type="EMBL" id="RWU09798.1"/>
    </source>
</evidence>
<protein>
    <submittedName>
        <fullName evidence="3">Peptidase S41</fullName>
    </submittedName>
</protein>
<dbReference type="Pfam" id="PF03572">
    <property type="entry name" value="Peptidase_S41"/>
    <property type="match status" value="1"/>
</dbReference>
<dbReference type="OrthoDB" id="2327485at2"/>
<dbReference type="SUPFAM" id="SSF52096">
    <property type="entry name" value="ClpP/crotonase"/>
    <property type="match status" value="1"/>
</dbReference>
<dbReference type="Gene3D" id="3.90.226.10">
    <property type="entry name" value="2-enoyl-CoA Hydratase, Chain A, domain 1"/>
    <property type="match status" value="1"/>
</dbReference>
<accession>A0A443YZX7</accession>
<organism evidence="3 4">
    <name type="scientific">Pedobacter chitinilyticus</name>
    <dbReference type="NCBI Taxonomy" id="2233776"/>
    <lineage>
        <taxon>Bacteria</taxon>
        <taxon>Pseudomonadati</taxon>
        <taxon>Bacteroidota</taxon>
        <taxon>Sphingobacteriia</taxon>
        <taxon>Sphingobacteriales</taxon>
        <taxon>Sphingobacteriaceae</taxon>
        <taxon>Pedobacter</taxon>
    </lineage>
</organism>
<name>A0A443YZX7_9SPHI</name>
<evidence type="ECO:0000259" key="2">
    <source>
        <dbReference type="Pfam" id="PF03572"/>
    </source>
</evidence>
<feature type="domain" description="Tail specific protease" evidence="2">
    <location>
        <begin position="243"/>
        <end position="452"/>
    </location>
</feature>
<feature type="chain" id="PRO_5019054951" evidence="1">
    <location>
        <begin position="20"/>
        <end position="473"/>
    </location>
</feature>
<sequence>MKKLYLFLAVLFVANSVNAQNCNCETSFLWMKKTFEENDAGFQYILSKKGKDLYELHNKSYLEKIKNLPSNKACAQLLNQWVRFFRQGHIGVSFNGTDSSNITKKNNTEALEIVKVDIKQFEKYLSTKKEPGFEGIWFSEPYKIGIKKIGDKYVGFIIETTADNWKIKELKTKFDDKGGIYYLKNKDGENFANPILEGQNGLQLGRFSFTRTFPVLQNDPDTELNLKLLKTQKPLLEKINANTLVLRIPSFEISEKKAIDSVIKTNKALISSTRNLIIDVRNNGGGSDASFKEILPLLYTNPVRNVGVEFLSTKLNNQRMLDLANNPDFDEASRKRFKGFYDLLEQSLGKFVSLNGQPVSISKQDSVYNCPQKVGILINEGNGSTTEQFLLTAKQSQKVKLFGVTTFGMLDISNVNIIKFPCADFELYYGLSKSYRIPGMVVDDIGLQPDYYIDNTVKSNEWIKFTESVLTNK</sequence>